<dbReference type="CDD" id="cd07385">
    <property type="entry name" value="MPP_YkuE_C"/>
    <property type="match status" value="1"/>
</dbReference>
<evidence type="ECO:0000313" key="3">
    <source>
        <dbReference type="EMBL" id="PSL25056.1"/>
    </source>
</evidence>
<gene>
    <name evidence="3" type="ORF">B0H99_1227</name>
</gene>
<feature type="transmembrane region" description="Helical" evidence="1">
    <location>
        <begin position="61"/>
        <end position="85"/>
    </location>
</feature>
<feature type="transmembrane region" description="Helical" evidence="1">
    <location>
        <begin position="35"/>
        <end position="54"/>
    </location>
</feature>
<feature type="transmembrane region" description="Helical" evidence="1">
    <location>
        <begin position="12"/>
        <end position="29"/>
    </location>
</feature>
<dbReference type="Gene3D" id="3.60.21.10">
    <property type="match status" value="1"/>
</dbReference>
<dbReference type="EMBL" id="PYAT01000022">
    <property type="protein sequence ID" value="PSL25056.1"/>
    <property type="molecule type" value="Genomic_DNA"/>
</dbReference>
<keyword evidence="1" id="KW-1133">Transmembrane helix</keyword>
<dbReference type="Pfam" id="PF00149">
    <property type="entry name" value="Metallophos"/>
    <property type="match status" value="1"/>
</dbReference>
<dbReference type="AlphaFoldDB" id="A0A2P8FTK7"/>
<proteinExistence type="predicted"/>
<evidence type="ECO:0000313" key="4">
    <source>
        <dbReference type="Proteomes" id="UP000242682"/>
    </source>
</evidence>
<evidence type="ECO:0000256" key="1">
    <source>
        <dbReference type="SAM" id="Phobius"/>
    </source>
</evidence>
<protein>
    <recommendedName>
        <fullName evidence="2">Calcineurin-like phosphoesterase domain-containing protein</fullName>
    </recommendedName>
</protein>
<dbReference type="Proteomes" id="UP000242682">
    <property type="component" value="Unassembled WGS sequence"/>
</dbReference>
<dbReference type="OrthoDB" id="9780884at2"/>
<sequence length="361" mass="40996">MRIITASIGTLFIYTGLSAFIGWNVYLWLHSLMPGLNPWLFSVVWFLWAFSYLIGRLGHQWLFFSVIGAYWFAFFEYAVLLLPLADIASLFVPSEQPALIVGSVMAGIFLLIFIIGSFSAYNPVVRELEITVDAPEAEPLHIVLASDFHLGVLSGKNHLQRFVKKSNGLNPDVVLLAGDLVDDDPIWYGRYGMADVMSQLEANIGVYGILGNHDYYGKKIPLLVQLMEKSGVHILRDETLSIDNRFYLTGRQDRSFRNRPLLETLKPKNDLPWIVMDHTPSPLDVPTRLGVDLQVSGHTHKGQMWPNRLITKKVFELDYGHRQKGNSHFLVSSGFGFWGPPIRIGSRSELWSIKMKFEKKK</sequence>
<dbReference type="InterPro" id="IPR004843">
    <property type="entry name" value="Calcineurin-like_PHP"/>
</dbReference>
<keyword evidence="4" id="KW-1185">Reference proteome</keyword>
<reference evidence="3 4" key="1">
    <citation type="submission" date="2018-03" db="EMBL/GenBank/DDBJ databases">
        <title>Genomic Encyclopedia of Type Strains, Phase III (KMG-III): the genomes of soil and plant-associated and newly described type strains.</title>
        <authorList>
            <person name="Whitman W."/>
        </authorList>
    </citation>
    <scope>NUCLEOTIDE SEQUENCE [LARGE SCALE GENOMIC DNA]</scope>
    <source>
        <strain evidence="3 4">CGMCC 1.12259</strain>
    </source>
</reference>
<keyword evidence="1" id="KW-0472">Membrane</keyword>
<feature type="transmembrane region" description="Helical" evidence="1">
    <location>
        <begin position="97"/>
        <end position="121"/>
    </location>
</feature>
<dbReference type="PANTHER" id="PTHR31302:SF0">
    <property type="entry name" value="TRANSMEMBRANE PROTEIN WITH METALLOPHOSPHOESTERASE DOMAIN"/>
    <property type="match status" value="1"/>
</dbReference>
<dbReference type="SUPFAM" id="SSF56300">
    <property type="entry name" value="Metallo-dependent phosphatases"/>
    <property type="match status" value="1"/>
</dbReference>
<keyword evidence="1" id="KW-0812">Transmembrane</keyword>
<dbReference type="RefSeq" id="WP_106534844.1">
    <property type="nucleotide sequence ID" value="NZ_PYAT01000022.1"/>
</dbReference>
<name>A0A2P8FTK7_9BACL</name>
<dbReference type="InterPro" id="IPR029052">
    <property type="entry name" value="Metallo-depent_PP-like"/>
</dbReference>
<evidence type="ECO:0000259" key="2">
    <source>
        <dbReference type="Pfam" id="PF00149"/>
    </source>
</evidence>
<dbReference type="GO" id="GO:0016787">
    <property type="term" value="F:hydrolase activity"/>
    <property type="evidence" value="ECO:0007669"/>
    <property type="project" value="InterPro"/>
</dbReference>
<dbReference type="InterPro" id="IPR051158">
    <property type="entry name" value="Metallophosphoesterase_sf"/>
</dbReference>
<accession>A0A2P8FTK7</accession>
<feature type="domain" description="Calcineurin-like phosphoesterase" evidence="2">
    <location>
        <begin position="141"/>
        <end position="301"/>
    </location>
</feature>
<comment type="caution">
    <text evidence="3">The sequence shown here is derived from an EMBL/GenBank/DDBJ whole genome shotgun (WGS) entry which is preliminary data.</text>
</comment>
<organism evidence="3 4">
    <name type="scientific">Planomicrobium soli</name>
    <dbReference type="NCBI Taxonomy" id="1176648"/>
    <lineage>
        <taxon>Bacteria</taxon>
        <taxon>Bacillati</taxon>
        <taxon>Bacillota</taxon>
        <taxon>Bacilli</taxon>
        <taxon>Bacillales</taxon>
        <taxon>Caryophanaceae</taxon>
        <taxon>Planomicrobium</taxon>
    </lineage>
</organism>
<dbReference type="PANTHER" id="PTHR31302">
    <property type="entry name" value="TRANSMEMBRANE PROTEIN WITH METALLOPHOSPHOESTERASE DOMAIN-RELATED"/>
    <property type="match status" value="1"/>
</dbReference>